<evidence type="ECO:0008006" key="3">
    <source>
        <dbReference type="Google" id="ProtNLM"/>
    </source>
</evidence>
<evidence type="ECO:0000313" key="2">
    <source>
        <dbReference type="Proteomes" id="UP000297739"/>
    </source>
</evidence>
<comment type="caution">
    <text evidence="1">The sequence shown here is derived from an EMBL/GenBank/DDBJ whole genome shotgun (WGS) entry which is preliminary data.</text>
</comment>
<dbReference type="OrthoDB" id="978691at2"/>
<name>A0A4Z0PLK6_9BACT</name>
<organism evidence="1 2">
    <name type="scientific">Hymenobacter elongatus</name>
    <dbReference type="NCBI Taxonomy" id="877208"/>
    <lineage>
        <taxon>Bacteria</taxon>
        <taxon>Pseudomonadati</taxon>
        <taxon>Bacteroidota</taxon>
        <taxon>Cytophagia</taxon>
        <taxon>Cytophagales</taxon>
        <taxon>Hymenobacteraceae</taxon>
        <taxon>Hymenobacter</taxon>
    </lineage>
</organism>
<gene>
    <name evidence="1" type="ORF">E5J99_14300</name>
</gene>
<dbReference type="AlphaFoldDB" id="A0A4Z0PLK6"/>
<dbReference type="Proteomes" id="UP000297739">
    <property type="component" value="Unassembled WGS sequence"/>
</dbReference>
<proteinExistence type="predicted"/>
<sequence length="160" mass="17784">MFVAFSQLPPTARIWIYQANRPFTNAEVALTEPELQRFAAEWTSHGRNLEASAAILHQQFLVIGLNEAVADASGCSIDASVRFVRLVEEKLGVELLEKSQLAFLVAGQVQLVDRRQLRQAVAEGQLTAETPYFDTTVAENGKLQHAWPAPAATTWLARYF</sequence>
<reference evidence="1 2" key="1">
    <citation type="submission" date="2019-04" db="EMBL/GenBank/DDBJ databases">
        <authorList>
            <person name="Feng G."/>
            <person name="Zhang J."/>
            <person name="Zhu H."/>
        </authorList>
    </citation>
    <scope>NUCLEOTIDE SEQUENCE [LARGE SCALE GENOMIC DNA]</scope>
    <source>
        <strain evidence="1 2">JCM 17223</strain>
    </source>
</reference>
<protein>
    <recommendedName>
        <fullName evidence="3">ABC transporter ATPase</fullName>
    </recommendedName>
</protein>
<dbReference type="RefSeq" id="WP_135498495.1">
    <property type="nucleotide sequence ID" value="NZ_SRLD01000028.1"/>
</dbReference>
<keyword evidence="2" id="KW-1185">Reference proteome</keyword>
<accession>A0A4Z0PLK6</accession>
<evidence type="ECO:0000313" key="1">
    <source>
        <dbReference type="EMBL" id="TGE14926.1"/>
    </source>
</evidence>
<dbReference type="EMBL" id="SRLD01000028">
    <property type="protein sequence ID" value="TGE14926.1"/>
    <property type="molecule type" value="Genomic_DNA"/>
</dbReference>